<proteinExistence type="predicted"/>
<dbReference type="EMBL" id="JBEUSY010000290">
    <property type="protein sequence ID" value="KAL1238625.1"/>
    <property type="molecule type" value="Genomic_DNA"/>
</dbReference>
<evidence type="ECO:0000313" key="1">
    <source>
        <dbReference type="EMBL" id="KAL1238625.1"/>
    </source>
</evidence>
<accession>A0ABR3KI19</accession>
<reference evidence="1 2" key="1">
    <citation type="submission" date="2024-07" db="EMBL/GenBank/DDBJ databases">
        <title>Enhanced genomic and transcriptomic resources for Trichinella pseudospiralis and T. spiralis underpin the discovery of pronounced molecular differences between stages and species.</title>
        <authorList>
            <person name="Pasi K.K."/>
            <person name="La Rosa G."/>
            <person name="Gomez-Morales M.A."/>
            <person name="Tosini F."/>
            <person name="Sumanam S."/>
            <person name="Young N.D."/>
            <person name="Chang B.C."/>
            <person name="Robin G.B."/>
        </authorList>
    </citation>
    <scope>NUCLEOTIDE SEQUENCE [LARGE SCALE GENOMIC DNA]</scope>
    <source>
        <strain evidence="1">ISS534</strain>
    </source>
</reference>
<sequence length="141" mass="16279">MSEQSQDTNVAADELLQLRLKELVKRHGRVILWLTDITSTYNIRQVGEEADTEKFSFKTARENKPSELSILIKFTGLVHLDFRNAEAGSLDERKKGPIQFLDILFAQGRSSPIFDLSKSFKAVRIHFIAFTRCWCGHEIWH</sequence>
<protein>
    <submittedName>
        <fullName evidence="1">Uncharacterized protein</fullName>
    </submittedName>
</protein>
<comment type="caution">
    <text evidence="1">The sequence shown here is derived from an EMBL/GenBank/DDBJ whole genome shotgun (WGS) entry which is preliminary data.</text>
</comment>
<organism evidence="1 2">
    <name type="scientific">Trichinella spiralis</name>
    <name type="common">Trichina worm</name>
    <dbReference type="NCBI Taxonomy" id="6334"/>
    <lineage>
        <taxon>Eukaryota</taxon>
        <taxon>Metazoa</taxon>
        <taxon>Ecdysozoa</taxon>
        <taxon>Nematoda</taxon>
        <taxon>Enoplea</taxon>
        <taxon>Dorylaimia</taxon>
        <taxon>Trichinellida</taxon>
        <taxon>Trichinellidae</taxon>
        <taxon>Trichinella</taxon>
    </lineage>
</organism>
<dbReference type="Proteomes" id="UP001558632">
    <property type="component" value="Unassembled WGS sequence"/>
</dbReference>
<keyword evidence="2" id="KW-1185">Reference proteome</keyword>
<evidence type="ECO:0000313" key="2">
    <source>
        <dbReference type="Proteomes" id="UP001558632"/>
    </source>
</evidence>
<name>A0ABR3KI19_TRISP</name>
<gene>
    <name evidence="1" type="ORF">TSPI_00984</name>
</gene>